<accession>A0A0F9R4U8</accession>
<name>A0A0F9R4U8_9ZZZZ</name>
<reference evidence="1" key="1">
    <citation type="journal article" date="2015" name="Nature">
        <title>Complex archaea that bridge the gap between prokaryotes and eukaryotes.</title>
        <authorList>
            <person name="Spang A."/>
            <person name="Saw J.H."/>
            <person name="Jorgensen S.L."/>
            <person name="Zaremba-Niedzwiedzka K."/>
            <person name="Martijn J."/>
            <person name="Lind A.E."/>
            <person name="van Eijk R."/>
            <person name="Schleper C."/>
            <person name="Guy L."/>
            <person name="Ettema T.J."/>
        </authorList>
    </citation>
    <scope>NUCLEOTIDE SEQUENCE</scope>
</reference>
<sequence>MILNDLKAKVDGRFYKEIIVDDDEEDLVYVFPDTEKFISILRRKMNKEIISPKRM</sequence>
<dbReference type="AlphaFoldDB" id="A0A0F9R4U8"/>
<comment type="caution">
    <text evidence="1">The sequence shown here is derived from an EMBL/GenBank/DDBJ whole genome shotgun (WGS) entry which is preliminary data.</text>
</comment>
<dbReference type="EMBL" id="LAZR01001055">
    <property type="protein sequence ID" value="KKN51620.1"/>
    <property type="molecule type" value="Genomic_DNA"/>
</dbReference>
<gene>
    <name evidence="1" type="ORF">LCGC14_0620740</name>
</gene>
<organism evidence="1">
    <name type="scientific">marine sediment metagenome</name>
    <dbReference type="NCBI Taxonomy" id="412755"/>
    <lineage>
        <taxon>unclassified sequences</taxon>
        <taxon>metagenomes</taxon>
        <taxon>ecological metagenomes</taxon>
    </lineage>
</organism>
<proteinExistence type="predicted"/>
<evidence type="ECO:0000313" key="1">
    <source>
        <dbReference type="EMBL" id="KKN51620.1"/>
    </source>
</evidence>
<protein>
    <submittedName>
        <fullName evidence="1">Uncharacterized protein</fullName>
    </submittedName>
</protein>